<keyword evidence="2" id="KW-1185">Reference proteome</keyword>
<dbReference type="Proteomes" id="UP000321353">
    <property type="component" value="Chromosome"/>
</dbReference>
<organism evidence="1 2">
    <name type="scientific">Stieleria maiorica</name>
    <dbReference type="NCBI Taxonomy" id="2795974"/>
    <lineage>
        <taxon>Bacteria</taxon>
        <taxon>Pseudomonadati</taxon>
        <taxon>Planctomycetota</taxon>
        <taxon>Planctomycetia</taxon>
        <taxon>Pirellulales</taxon>
        <taxon>Pirellulaceae</taxon>
        <taxon>Stieleria</taxon>
    </lineage>
</organism>
<reference evidence="1 2" key="1">
    <citation type="submission" date="2019-02" db="EMBL/GenBank/DDBJ databases">
        <title>Planctomycetal bacteria perform biofilm scaping via a novel small molecule.</title>
        <authorList>
            <person name="Jeske O."/>
            <person name="Boedeker C."/>
            <person name="Wiegand S."/>
            <person name="Breitling P."/>
            <person name="Kallscheuer N."/>
            <person name="Jogler M."/>
            <person name="Rohde M."/>
            <person name="Petersen J."/>
            <person name="Medema M.H."/>
            <person name="Surup F."/>
            <person name="Jogler C."/>
        </authorList>
    </citation>
    <scope>NUCLEOTIDE SEQUENCE [LARGE SCALE GENOMIC DNA]</scope>
    <source>
        <strain evidence="1 2">Mal15</strain>
    </source>
</reference>
<name>A0A5B9MEE1_9BACT</name>
<proteinExistence type="predicted"/>
<dbReference type="EMBL" id="CP036264">
    <property type="protein sequence ID" value="QEF97875.1"/>
    <property type="molecule type" value="Genomic_DNA"/>
</dbReference>
<sequence length="68" mass="7492">MLQADLYRSVSRATGETVATIKRLGFLIADPDISISDPEAEDLGPHVIDWDAFHAAQDDINADLSFEF</sequence>
<gene>
    <name evidence="1" type="ORF">Mal15_19210</name>
</gene>
<dbReference type="RefSeq" id="WP_147867482.1">
    <property type="nucleotide sequence ID" value="NZ_CP036264.1"/>
</dbReference>
<evidence type="ECO:0000313" key="1">
    <source>
        <dbReference type="EMBL" id="QEF97875.1"/>
    </source>
</evidence>
<protein>
    <submittedName>
        <fullName evidence="1">Uncharacterized protein</fullName>
    </submittedName>
</protein>
<accession>A0A5B9MEE1</accession>
<dbReference type="KEGG" id="smam:Mal15_19210"/>
<dbReference type="AlphaFoldDB" id="A0A5B9MEE1"/>
<evidence type="ECO:0000313" key="2">
    <source>
        <dbReference type="Proteomes" id="UP000321353"/>
    </source>
</evidence>